<name>A0A1X9NDU7_9GAMM</name>
<dbReference type="EMBL" id="CP019343">
    <property type="protein sequence ID" value="ARN74065.1"/>
    <property type="molecule type" value="Genomic_DNA"/>
</dbReference>
<dbReference type="STRING" id="716816.BST96_07990"/>
<reference evidence="3 4" key="1">
    <citation type="submission" date="2016-11" db="EMBL/GenBank/DDBJ databases">
        <title>Trade-off between light-utilization and light-protection in marine flavobacteria.</title>
        <authorList>
            <person name="Kumagai Y."/>
        </authorList>
    </citation>
    <scope>NUCLEOTIDE SEQUENCE [LARGE SCALE GENOMIC DNA]</scope>
    <source>
        <strain evidence="3 4">NBRC 107125</strain>
    </source>
</reference>
<organism evidence="3 4">
    <name type="scientific">Oceanicoccus sagamiensis</name>
    <dbReference type="NCBI Taxonomy" id="716816"/>
    <lineage>
        <taxon>Bacteria</taxon>
        <taxon>Pseudomonadati</taxon>
        <taxon>Pseudomonadota</taxon>
        <taxon>Gammaproteobacteria</taxon>
        <taxon>Cellvibrionales</taxon>
        <taxon>Spongiibacteraceae</taxon>
        <taxon>Oceanicoccus</taxon>
    </lineage>
</organism>
<dbReference type="KEGG" id="osg:BST96_07990"/>
<gene>
    <name evidence="3" type="ORF">BST96_07990</name>
</gene>
<feature type="transmembrane region" description="Helical" evidence="2">
    <location>
        <begin position="46"/>
        <end position="63"/>
    </location>
</feature>
<accession>A0A1X9NDU7</accession>
<keyword evidence="2" id="KW-1133">Transmembrane helix</keyword>
<dbReference type="InterPro" id="IPR021313">
    <property type="entry name" value="DUF2909"/>
</dbReference>
<dbReference type="Pfam" id="PF11137">
    <property type="entry name" value="DUF2909"/>
    <property type="match status" value="1"/>
</dbReference>
<keyword evidence="2" id="KW-0472">Membrane</keyword>
<dbReference type="AlphaFoldDB" id="A0A1X9NDU7"/>
<feature type="region of interest" description="Disordered" evidence="1">
    <location>
        <begin position="68"/>
        <end position="87"/>
    </location>
</feature>
<feature type="transmembrane region" description="Helical" evidence="2">
    <location>
        <begin position="6"/>
        <end position="26"/>
    </location>
</feature>
<dbReference type="OrthoDB" id="7068201at2"/>
<keyword evidence="2" id="KW-0812">Transmembrane</keyword>
<evidence type="ECO:0000256" key="1">
    <source>
        <dbReference type="SAM" id="MobiDB-lite"/>
    </source>
</evidence>
<evidence type="ECO:0000313" key="3">
    <source>
        <dbReference type="EMBL" id="ARN74065.1"/>
    </source>
</evidence>
<proteinExistence type="predicted"/>
<evidence type="ECO:0000256" key="2">
    <source>
        <dbReference type="SAM" id="Phobius"/>
    </source>
</evidence>
<dbReference type="Proteomes" id="UP000193450">
    <property type="component" value="Chromosome"/>
</dbReference>
<dbReference type="RefSeq" id="WP_085758196.1">
    <property type="nucleotide sequence ID" value="NZ_CP019343.1"/>
</dbReference>
<evidence type="ECO:0000313" key="4">
    <source>
        <dbReference type="Proteomes" id="UP000193450"/>
    </source>
</evidence>
<sequence>MWLKVVIVFLFIALVISLFTSLGFLIKDQSAGNNDNSRKTWNALTVRIVLAALLMSFLFYGIFTGQLGSNAPWDARYSDKISTPVAE</sequence>
<protein>
    <recommendedName>
        <fullName evidence="5">Twin transmembrane helix small protein</fullName>
    </recommendedName>
</protein>
<keyword evidence="4" id="KW-1185">Reference proteome</keyword>
<evidence type="ECO:0008006" key="5">
    <source>
        <dbReference type="Google" id="ProtNLM"/>
    </source>
</evidence>